<accession>A0A448ZNI3</accession>
<evidence type="ECO:0000256" key="4">
    <source>
        <dbReference type="SAM" id="MobiDB-lite"/>
    </source>
</evidence>
<evidence type="ECO:0000259" key="6">
    <source>
        <dbReference type="Pfam" id="PF13407"/>
    </source>
</evidence>
<dbReference type="InterPro" id="IPR028082">
    <property type="entry name" value="Peripla_BP_I"/>
</dbReference>
<evidence type="ECO:0000256" key="1">
    <source>
        <dbReference type="ARBA" id="ARBA00004196"/>
    </source>
</evidence>
<reference evidence="7 8" key="1">
    <citation type="submission" date="2019-01" db="EMBL/GenBank/DDBJ databases">
        <authorList>
            <person name="Ferrante I. M."/>
        </authorList>
    </citation>
    <scope>NUCLEOTIDE SEQUENCE [LARGE SCALE GENOMIC DNA]</scope>
    <source>
        <strain evidence="7 8">B856</strain>
    </source>
</reference>
<evidence type="ECO:0000256" key="3">
    <source>
        <dbReference type="ARBA" id="ARBA00022729"/>
    </source>
</evidence>
<evidence type="ECO:0000313" key="8">
    <source>
        <dbReference type="Proteomes" id="UP000291116"/>
    </source>
</evidence>
<dbReference type="PANTHER" id="PTHR46847:SF1">
    <property type="entry name" value="D-ALLOSE-BINDING PERIPLASMIC PROTEIN-RELATED"/>
    <property type="match status" value="1"/>
</dbReference>
<keyword evidence="8" id="KW-1185">Reference proteome</keyword>
<dbReference type="EMBL" id="CAACVS010000564">
    <property type="protein sequence ID" value="VEU43564.1"/>
    <property type="molecule type" value="Genomic_DNA"/>
</dbReference>
<protein>
    <recommendedName>
        <fullName evidence="6">Periplasmic binding protein domain-containing protein</fullName>
    </recommendedName>
</protein>
<feature type="region of interest" description="Disordered" evidence="4">
    <location>
        <begin position="120"/>
        <end position="157"/>
    </location>
</feature>
<dbReference type="Pfam" id="PF13407">
    <property type="entry name" value="Peripla_BP_4"/>
    <property type="match status" value="2"/>
</dbReference>
<evidence type="ECO:0000313" key="7">
    <source>
        <dbReference type="EMBL" id="VEU43564.1"/>
    </source>
</evidence>
<dbReference type="Proteomes" id="UP000291116">
    <property type="component" value="Unassembled WGS sequence"/>
</dbReference>
<gene>
    <name evidence="7" type="ORF">PSNMU_V1.4_AUG-EV-PASAV3_0105990</name>
</gene>
<evidence type="ECO:0000256" key="5">
    <source>
        <dbReference type="SAM" id="SignalP"/>
    </source>
</evidence>
<feature type="domain" description="Periplasmic binding protein" evidence="6">
    <location>
        <begin position="240"/>
        <end position="404"/>
    </location>
</feature>
<dbReference type="InterPro" id="IPR025997">
    <property type="entry name" value="SBP_2_dom"/>
</dbReference>
<feature type="domain" description="Periplasmic binding protein" evidence="6">
    <location>
        <begin position="467"/>
        <end position="747"/>
    </location>
</feature>
<dbReference type="AlphaFoldDB" id="A0A448ZNI3"/>
<comment type="similarity">
    <text evidence="2">Belongs to the bacterial solute-binding protein 2 family.</text>
</comment>
<dbReference type="SUPFAM" id="SSF53822">
    <property type="entry name" value="Periplasmic binding protein-like I"/>
    <property type="match status" value="2"/>
</dbReference>
<feature type="chain" id="PRO_5018992224" description="Periplasmic binding protein domain-containing protein" evidence="5">
    <location>
        <begin position="26"/>
        <end position="938"/>
    </location>
</feature>
<sequence>MPIMSIFHIIFELLFLFALLSDCWAKNHESNCDAISDGSNPNNKSCVIDRSGFGPIKVIVHGTKNDPFWQQVKAGMEQTARDMKVDLDLLLYDDEDPTLDASTLANAMVNDIRKYDYLYNGAEPDNDRRQRRRRNSFADFTNRGDGKNQNENENVEPRCGFGGCKSRIEGGQISTNDALSPRPAAMIVSLPGNSKVEDALRSIQKDSNNDMPIFGINALASNRENSSIEKEGSSSFFLGTVSMNETQAGVMAGNHIRELLLSREDKIDGAVTGLYVNHRSDVHALKERFDALSSTSSDIVQTWEVAYLEKNTTEEDFMAFFEGCRHTVIQLAGGSGIVESILEALVANGCNIEDNHIVGTFDTSSPFIYDAITEGTIDFAIAQQPYLQGSHAVLMAALYATTGQKLVGGAEAANIETGPILVTEESDDFPGKRHQICESEGYPVCWPGTGSSEKSECPCTDRSNISIAVVTHDESSDFWNTVFSGISQAATDFGISVERNRYKRVGPNHGRQRQHGKQTNLRLKHTFDINQACQSKKIDGLIVSLPDASMMSSLVGCKSRGIPYLALNALADTNQNQDIVEKLSPTRPSVPYVGQKDFESGFEAGKRLIEAGVVQGWCLMHDNFDTLNDRCDGMKEAFLENEKTEFMGIIYVPNNNDALTYKTLVETAFNQDGRGDDWSGYGILSTGREQIPSLLSLLEDHPKILAGTYDVESTLYKENNDSALRDQIIFGIDQNAYMEGYLSVATMVWKTSTSETHTIPILETGPNFVSQTDSSSSQVIEKEEHWHQQCRDNGFRFCESRKSEPPPIEERPLTFTGKCSQLDRKCGVCEGDCDDDTHCGEGLVCFVRDSLTSGVSDPVPGCSGNPIEWSAKDFCVDARLYECKDVDVFEVRVGNFSVQRTCSFVELDKRRCSEYGRLCRATCGYCRKEAREDDTTAY</sequence>
<feature type="signal peptide" evidence="5">
    <location>
        <begin position="1"/>
        <end position="25"/>
    </location>
</feature>
<organism evidence="7 8">
    <name type="scientific">Pseudo-nitzschia multistriata</name>
    <dbReference type="NCBI Taxonomy" id="183589"/>
    <lineage>
        <taxon>Eukaryota</taxon>
        <taxon>Sar</taxon>
        <taxon>Stramenopiles</taxon>
        <taxon>Ochrophyta</taxon>
        <taxon>Bacillariophyta</taxon>
        <taxon>Bacillariophyceae</taxon>
        <taxon>Bacillariophycidae</taxon>
        <taxon>Bacillariales</taxon>
        <taxon>Bacillariaceae</taxon>
        <taxon>Pseudo-nitzschia</taxon>
    </lineage>
</organism>
<comment type="subcellular location">
    <subcellularLocation>
        <location evidence="1">Cell envelope</location>
    </subcellularLocation>
</comment>
<dbReference type="Gene3D" id="3.40.50.2300">
    <property type="match status" value="5"/>
</dbReference>
<dbReference type="GO" id="GO:0030246">
    <property type="term" value="F:carbohydrate binding"/>
    <property type="evidence" value="ECO:0007669"/>
    <property type="project" value="UniProtKB-ARBA"/>
</dbReference>
<dbReference type="OrthoDB" id="47382at2759"/>
<keyword evidence="3 5" id="KW-0732">Signal</keyword>
<proteinExistence type="inferred from homology"/>
<dbReference type="PANTHER" id="PTHR46847">
    <property type="entry name" value="D-ALLOSE-BINDING PERIPLASMIC PROTEIN-RELATED"/>
    <property type="match status" value="1"/>
</dbReference>
<name>A0A448ZNI3_9STRA</name>
<evidence type="ECO:0000256" key="2">
    <source>
        <dbReference type="ARBA" id="ARBA00007639"/>
    </source>
</evidence>